<reference evidence="1 2" key="1">
    <citation type="journal article" date="2021" name="BMC Biol.">
        <title>Horizontally acquired antibacterial genes associated with adaptive radiation of ladybird beetles.</title>
        <authorList>
            <person name="Li H.S."/>
            <person name="Tang X.F."/>
            <person name="Huang Y.H."/>
            <person name="Xu Z.Y."/>
            <person name="Chen M.L."/>
            <person name="Du X.Y."/>
            <person name="Qiu B.Y."/>
            <person name="Chen P.T."/>
            <person name="Zhang W."/>
            <person name="Slipinski A."/>
            <person name="Escalona H.E."/>
            <person name="Waterhouse R.M."/>
            <person name="Zwick A."/>
            <person name="Pang H."/>
        </authorList>
    </citation>
    <scope>NUCLEOTIDE SEQUENCE [LARGE SCALE GENOMIC DNA]</scope>
    <source>
        <strain evidence="1">SYSU2018</strain>
    </source>
</reference>
<dbReference type="EMBL" id="JABFTP020000185">
    <property type="protein sequence ID" value="KAL3287144.1"/>
    <property type="molecule type" value="Genomic_DNA"/>
</dbReference>
<organism evidence="1 2">
    <name type="scientific">Cryptolaemus montrouzieri</name>
    <dbReference type="NCBI Taxonomy" id="559131"/>
    <lineage>
        <taxon>Eukaryota</taxon>
        <taxon>Metazoa</taxon>
        <taxon>Ecdysozoa</taxon>
        <taxon>Arthropoda</taxon>
        <taxon>Hexapoda</taxon>
        <taxon>Insecta</taxon>
        <taxon>Pterygota</taxon>
        <taxon>Neoptera</taxon>
        <taxon>Endopterygota</taxon>
        <taxon>Coleoptera</taxon>
        <taxon>Polyphaga</taxon>
        <taxon>Cucujiformia</taxon>
        <taxon>Coccinelloidea</taxon>
        <taxon>Coccinellidae</taxon>
        <taxon>Scymninae</taxon>
        <taxon>Scymnini</taxon>
        <taxon>Cryptolaemus</taxon>
    </lineage>
</organism>
<evidence type="ECO:0000313" key="2">
    <source>
        <dbReference type="Proteomes" id="UP001516400"/>
    </source>
</evidence>
<keyword evidence="2" id="KW-1185">Reference proteome</keyword>
<gene>
    <name evidence="1" type="ORF">HHI36_001623</name>
</gene>
<dbReference type="Proteomes" id="UP001516400">
    <property type="component" value="Unassembled WGS sequence"/>
</dbReference>
<proteinExistence type="predicted"/>
<accession>A0ABD2P861</accession>
<comment type="caution">
    <text evidence="1">The sequence shown here is derived from an EMBL/GenBank/DDBJ whole genome shotgun (WGS) entry which is preliminary data.</text>
</comment>
<evidence type="ECO:0000313" key="1">
    <source>
        <dbReference type="EMBL" id="KAL3287144.1"/>
    </source>
</evidence>
<sequence>MANKFNPNYLRSEELCYEITIRGEAPPASVEDRRRILRGLLAQETGNRSFHSIEVPFSFAEDSEGVSTSLKQLEDLVKEFSPSQLAPRPAQISTKMTYLSGRIFRLKPETPDDIVLKHQLRTRLLELEEEFAERMEPKDEDPLLNNIPASQSTPLRSSNNFSGNLSIKKVPVFKWGLKKFNGRGSLIQFLELIDSLKVSRVALMLTCLRQPQIFLREMHGCFGITVILKINLRTGPS</sequence>
<dbReference type="AlphaFoldDB" id="A0ABD2P861"/>
<name>A0ABD2P861_9CUCU</name>
<protein>
    <submittedName>
        <fullName evidence="1">Uncharacterized protein</fullName>
    </submittedName>
</protein>